<organism evidence="1 2">
    <name type="scientific">Flavobacterium piscisymbiosum</name>
    <dbReference type="NCBI Taxonomy" id="2893753"/>
    <lineage>
        <taxon>Bacteria</taxon>
        <taxon>Pseudomonadati</taxon>
        <taxon>Bacteroidota</taxon>
        <taxon>Flavobacteriia</taxon>
        <taxon>Flavobacteriales</taxon>
        <taxon>Flavobacteriaceae</taxon>
        <taxon>Flavobacterium</taxon>
    </lineage>
</organism>
<proteinExistence type="predicted"/>
<dbReference type="EMBL" id="JAJJMM010000001">
    <property type="protein sequence ID" value="MCC9062859.1"/>
    <property type="molecule type" value="Genomic_DNA"/>
</dbReference>
<accession>A0ABS8MBT3</accession>
<sequence>MSDSVNKERAVISSLINHHFCIENASQNSILEVLNSSNTEVKELGKQFDWDFLSDENSKNTTKPFILFNEVNKWSYLIWNVWDFEETKQMTLFLSKKLNTTVYYFFVDPWIATCRWVLADNGNLLTSYYESHGSILDNDGNSEKGKILNPEDDFESKFWNIYNSLCPSIEVLNKEQNVTLTKGYLSR</sequence>
<evidence type="ECO:0000313" key="1">
    <source>
        <dbReference type="EMBL" id="MCC9062859.1"/>
    </source>
</evidence>
<gene>
    <name evidence="1" type="ORF">LNP81_07615</name>
</gene>
<dbReference type="RefSeq" id="WP_230034714.1">
    <property type="nucleotide sequence ID" value="NZ_JAJJMM010000001.1"/>
</dbReference>
<evidence type="ECO:0008006" key="3">
    <source>
        <dbReference type="Google" id="ProtNLM"/>
    </source>
</evidence>
<name>A0ABS8MBT3_9FLAO</name>
<dbReference type="Proteomes" id="UP001430679">
    <property type="component" value="Unassembled WGS sequence"/>
</dbReference>
<protein>
    <recommendedName>
        <fullName evidence="3">DUF4912 domain-containing protein</fullName>
    </recommendedName>
</protein>
<reference evidence="1" key="1">
    <citation type="submission" date="2021-11" db="EMBL/GenBank/DDBJ databases">
        <title>Description of novel Flavobacterium species.</title>
        <authorList>
            <person name="Saticioglu I.B."/>
            <person name="Ay H."/>
            <person name="Altun S."/>
            <person name="Duman M."/>
        </authorList>
    </citation>
    <scope>NUCLEOTIDE SEQUENCE</scope>
    <source>
        <strain evidence="1">F-30</strain>
    </source>
</reference>
<comment type="caution">
    <text evidence="1">The sequence shown here is derived from an EMBL/GenBank/DDBJ whole genome shotgun (WGS) entry which is preliminary data.</text>
</comment>
<evidence type="ECO:0000313" key="2">
    <source>
        <dbReference type="Proteomes" id="UP001430679"/>
    </source>
</evidence>
<keyword evidence="2" id="KW-1185">Reference proteome</keyword>